<dbReference type="EMBL" id="JACGCI010000168">
    <property type="protein sequence ID" value="KAF6742783.1"/>
    <property type="molecule type" value="Genomic_DNA"/>
</dbReference>
<feature type="compositionally biased region" description="Polar residues" evidence="1">
    <location>
        <begin position="95"/>
        <end position="110"/>
    </location>
</feature>
<name>A0A8H6H9C0_9AGAR</name>
<feature type="region of interest" description="Disordered" evidence="1">
    <location>
        <begin position="75"/>
        <end position="160"/>
    </location>
</feature>
<dbReference type="Proteomes" id="UP000521943">
    <property type="component" value="Unassembled WGS sequence"/>
</dbReference>
<protein>
    <submittedName>
        <fullName evidence="2">Uncharacterized protein</fullName>
    </submittedName>
</protein>
<evidence type="ECO:0000256" key="1">
    <source>
        <dbReference type="SAM" id="MobiDB-lite"/>
    </source>
</evidence>
<evidence type="ECO:0000313" key="2">
    <source>
        <dbReference type="EMBL" id="KAF6742783.1"/>
    </source>
</evidence>
<organism evidence="2 3">
    <name type="scientific">Ephemerocybe angulata</name>
    <dbReference type="NCBI Taxonomy" id="980116"/>
    <lineage>
        <taxon>Eukaryota</taxon>
        <taxon>Fungi</taxon>
        <taxon>Dikarya</taxon>
        <taxon>Basidiomycota</taxon>
        <taxon>Agaricomycotina</taxon>
        <taxon>Agaricomycetes</taxon>
        <taxon>Agaricomycetidae</taxon>
        <taxon>Agaricales</taxon>
        <taxon>Agaricineae</taxon>
        <taxon>Psathyrellaceae</taxon>
        <taxon>Ephemerocybe</taxon>
    </lineage>
</organism>
<gene>
    <name evidence="2" type="ORF">DFP72DRAFT_158782</name>
</gene>
<comment type="caution">
    <text evidence="2">The sequence shown here is derived from an EMBL/GenBank/DDBJ whole genome shotgun (WGS) entry which is preliminary data.</text>
</comment>
<keyword evidence="3" id="KW-1185">Reference proteome</keyword>
<dbReference type="AlphaFoldDB" id="A0A8H6H9C0"/>
<proteinExistence type="predicted"/>
<dbReference type="OrthoDB" id="3066602at2759"/>
<evidence type="ECO:0000313" key="3">
    <source>
        <dbReference type="Proteomes" id="UP000521943"/>
    </source>
</evidence>
<feature type="compositionally biased region" description="Basic residues" evidence="1">
    <location>
        <begin position="82"/>
        <end position="94"/>
    </location>
</feature>
<accession>A0A8H6H9C0</accession>
<feature type="compositionally biased region" description="Basic residues" evidence="1">
    <location>
        <begin position="138"/>
        <end position="147"/>
    </location>
</feature>
<reference evidence="2 3" key="1">
    <citation type="submission" date="2020-07" db="EMBL/GenBank/DDBJ databases">
        <title>Comparative genomics of pyrophilous fungi reveals a link between fire events and developmental genes.</title>
        <authorList>
            <consortium name="DOE Joint Genome Institute"/>
            <person name="Steindorff A.S."/>
            <person name="Carver A."/>
            <person name="Calhoun S."/>
            <person name="Stillman K."/>
            <person name="Liu H."/>
            <person name="Lipzen A."/>
            <person name="Pangilinan J."/>
            <person name="Labutti K."/>
            <person name="Bruns T.D."/>
            <person name="Grigoriev I.V."/>
        </authorList>
    </citation>
    <scope>NUCLEOTIDE SEQUENCE [LARGE SCALE GENOMIC DNA]</scope>
    <source>
        <strain evidence="2 3">CBS 144469</strain>
    </source>
</reference>
<sequence>MFLTFPPAAVEYLEEHFNSSRQHISEVNSISVACSMLVRRPSLGLLPQWRERTSKGLLVRSVLFKGAIPMRITSSRSSCSGRRLKISRRSKRNVRTLSSSCKAPTQTVIDSSLDIPPAATPRPRRTQHPNPQPPTLAHHLRLPRRPSKAPPAPPTPHRTHPLVRVAGRVQEPTNAGAKRRALFANIEQMKLLILGMEQRAAAREENLVKTMERAEKEGGRFEALRKDLAEVAVVDG</sequence>